<feature type="domain" description="PDZ" evidence="1">
    <location>
        <begin position="250"/>
        <end position="308"/>
    </location>
</feature>
<dbReference type="Pfam" id="PF13180">
    <property type="entry name" value="PDZ_2"/>
    <property type="match status" value="1"/>
</dbReference>
<dbReference type="AlphaFoldDB" id="A0A2U8FAP0"/>
<dbReference type="InterPro" id="IPR001478">
    <property type="entry name" value="PDZ"/>
</dbReference>
<dbReference type="Proteomes" id="UP000244890">
    <property type="component" value="Chromosome"/>
</dbReference>
<name>A0A2U8FAP0_9HELI</name>
<protein>
    <submittedName>
        <fullName evidence="2">PDZ domain-containing protein</fullName>
    </submittedName>
</protein>
<organism evidence="2 3">
    <name type="scientific">Helicobacter apodemus</name>
    <dbReference type="NCBI Taxonomy" id="135569"/>
    <lineage>
        <taxon>Bacteria</taxon>
        <taxon>Pseudomonadati</taxon>
        <taxon>Campylobacterota</taxon>
        <taxon>Epsilonproteobacteria</taxon>
        <taxon>Campylobacterales</taxon>
        <taxon>Helicobacteraceae</taxon>
        <taxon>Helicobacter</taxon>
    </lineage>
</organism>
<dbReference type="RefSeq" id="WP_108910245.1">
    <property type="nucleotide sequence ID" value="NZ_CP021886.1"/>
</dbReference>
<dbReference type="Pfam" id="PF24314">
    <property type="entry name" value="DUF7488"/>
    <property type="match status" value="1"/>
</dbReference>
<dbReference type="PROSITE" id="PS50106">
    <property type="entry name" value="PDZ"/>
    <property type="match status" value="1"/>
</dbReference>
<proteinExistence type="predicted"/>
<evidence type="ECO:0000313" key="2">
    <source>
        <dbReference type="EMBL" id="AWI33322.1"/>
    </source>
</evidence>
<dbReference type="InterPro" id="IPR055911">
    <property type="entry name" value="DUF7488"/>
</dbReference>
<dbReference type="KEGG" id="had:CDV25_00070"/>
<dbReference type="OrthoDB" id="5338305at2"/>
<evidence type="ECO:0000259" key="1">
    <source>
        <dbReference type="PROSITE" id="PS50106"/>
    </source>
</evidence>
<dbReference type="InterPro" id="IPR036034">
    <property type="entry name" value="PDZ_sf"/>
</dbReference>
<sequence length="360" mass="41267">MKYLMGFFISLFVVFSQLFAYDFQACQDKSKLSLEKIGNDYAVAVESLNDKKSKLFLYSPRTTPKGYNILKHDPFVGMYLLESKKNLTPVTLREITPQILEEEIASITPQDNISGKIQTLMQSPIDFATLNIPTFSNSLISTICDHIYGIGIGENKFIEKKYLERFLKSDSIYYGDIGIRVFENSNDRVEVNIIDPFFKNNPFEYGDIIMMINGEAIGNVSDFHRVVFDLEQDSIIPVRIERNKAIINVEVEVDKRRGGLLLPEDFLGRIGIEISNNFTITSIAPDASNGFEQLKVGDKILSVNKKNVPQGYDAIIRLLGEFPDQQQKWLVARDDFYFFLEVNKKDDDTTNETEEIREYF</sequence>
<dbReference type="Gene3D" id="2.30.42.10">
    <property type="match status" value="1"/>
</dbReference>
<dbReference type="SUPFAM" id="SSF50156">
    <property type="entry name" value="PDZ domain-like"/>
    <property type="match status" value="2"/>
</dbReference>
<gene>
    <name evidence="2" type="ORF">CDV25_00070</name>
</gene>
<accession>A0A2U8FAP0</accession>
<dbReference type="EMBL" id="CP021886">
    <property type="protein sequence ID" value="AWI33322.1"/>
    <property type="molecule type" value="Genomic_DNA"/>
</dbReference>
<reference evidence="2 3" key="1">
    <citation type="submission" date="2017-06" db="EMBL/GenBank/DDBJ databases">
        <title>Complete genome of Helicobacter apodemus.</title>
        <authorList>
            <person name="Cho S."/>
        </authorList>
    </citation>
    <scope>NUCLEOTIDE SEQUENCE [LARGE SCALE GENOMIC DNA]</scope>
    <source>
        <strain evidence="3">SNUVETPUB-15-01</strain>
    </source>
</reference>
<evidence type="ECO:0000313" key="3">
    <source>
        <dbReference type="Proteomes" id="UP000244890"/>
    </source>
</evidence>